<gene>
    <name evidence="2" type="ORF">AT727_05955</name>
</gene>
<evidence type="ECO:0000313" key="2">
    <source>
        <dbReference type="EMBL" id="KTE91139.1"/>
    </source>
</evidence>
<dbReference type="Gene3D" id="3.40.50.720">
    <property type="entry name" value="NAD(P)-binding Rossmann-like Domain"/>
    <property type="match status" value="1"/>
</dbReference>
<dbReference type="InterPro" id="IPR015259">
    <property type="entry name" value="Methyl-teptahyd_DH_N"/>
</dbReference>
<dbReference type="InterPro" id="IPR046346">
    <property type="entry name" value="Aminoacid_DH-like_N_sf"/>
</dbReference>
<dbReference type="Pfam" id="PF09176">
    <property type="entry name" value="Mpt_N"/>
    <property type="match status" value="1"/>
</dbReference>
<organism evidence="2 3">
    <name type="scientific">Desulfitobacterium hafniense</name>
    <name type="common">Desulfitobacterium frappieri</name>
    <dbReference type="NCBI Taxonomy" id="49338"/>
    <lineage>
        <taxon>Bacteria</taxon>
        <taxon>Bacillati</taxon>
        <taxon>Bacillota</taxon>
        <taxon>Clostridia</taxon>
        <taxon>Eubacteriales</taxon>
        <taxon>Desulfitobacteriaceae</taxon>
        <taxon>Desulfitobacterium</taxon>
    </lineage>
</organism>
<dbReference type="InterPro" id="IPR037089">
    <property type="entry name" value="Methyl-teptahyd_DH_N_sf"/>
</dbReference>
<name>A0A0W1JHP2_DESHA</name>
<dbReference type="Proteomes" id="UP000054623">
    <property type="component" value="Unassembled WGS sequence"/>
</dbReference>
<dbReference type="RefSeq" id="WP_058491439.1">
    <property type="nucleotide sequence ID" value="NZ_LOCK01000028.1"/>
</dbReference>
<reference evidence="2 3" key="1">
    <citation type="submission" date="2015-12" db="EMBL/GenBank/DDBJ databases">
        <title>Draft Genome Sequence of Desulfitobacterium hafniense Strain DH, a Sulfate-reducing Bacterium Isolated from Paddy Soils.</title>
        <authorList>
            <person name="Bao P."/>
            <person name="Zhang X."/>
            <person name="Li G."/>
        </authorList>
    </citation>
    <scope>NUCLEOTIDE SEQUENCE [LARGE SCALE GENOMIC DNA]</scope>
    <source>
        <strain evidence="2 3">DH</strain>
    </source>
</reference>
<proteinExistence type="predicted"/>
<dbReference type="InterPro" id="IPR036291">
    <property type="entry name" value="NAD(P)-bd_dom_sf"/>
</dbReference>
<feature type="domain" description="Methylene-tetrahydromethanopterin dehydrogenase N-terminal" evidence="1">
    <location>
        <begin position="16"/>
        <end position="96"/>
    </location>
</feature>
<evidence type="ECO:0000259" key="1">
    <source>
        <dbReference type="Pfam" id="PF09176"/>
    </source>
</evidence>
<dbReference type="SUPFAM" id="SSF51735">
    <property type="entry name" value="NAD(P)-binding Rossmann-fold domains"/>
    <property type="match status" value="1"/>
</dbReference>
<accession>A0A0W1JHP2</accession>
<dbReference type="EMBL" id="LOCK01000028">
    <property type="protein sequence ID" value="KTE91139.1"/>
    <property type="molecule type" value="Genomic_DNA"/>
</dbReference>
<protein>
    <recommendedName>
        <fullName evidence="1">Methylene-tetrahydromethanopterin dehydrogenase N-terminal domain-containing protein</fullName>
    </recommendedName>
</protein>
<sequence>MKKILIHLEADKQASVFDQITAYDAGVDHIIAYGGVAEEDVTNLVYGAMFTRGGEDLRHTAIFIGGSHVPTAERIMSKVQETFFGDVRVSVMFDANGSNTTAAALVHKIAGGRSLQGKKALVLAGTGPVGIRAAILLAGEGCEVYLSSRKLERAEEAAKYIETSYGIQVKPVHIGAREETRQMMQDHGINIAACCGAPGALLLDQDTWSSLPELEIIADINAVSPLGVAGMKVTDNGKERAGKLLYGAIAIGNLKMKVHRAAVRSLFVNNSTILDFSALYELTKTLGE</sequence>
<dbReference type="Gene3D" id="3.40.50.10280">
    <property type="entry name" value="Methylene-tetrahydromethanopterin dehydrogenase, N-terminal domain"/>
    <property type="match status" value="1"/>
</dbReference>
<dbReference type="OrthoDB" id="6180at2"/>
<dbReference type="AlphaFoldDB" id="A0A0W1JHP2"/>
<dbReference type="SUPFAM" id="SSF53223">
    <property type="entry name" value="Aminoacid dehydrogenase-like, N-terminal domain"/>
    <property type="match status" value="1"/>
</dbReference>
<evidence type="ECO:0000313" key="3">
    <source>
        <dbReference type="Proteomes" id="UP000054623"/>
    </source>
</evidence>
<comment type="caution">
    <text evidence="2">The sequence shown here is derived from an EMBL/GenBank/DDBJ whole genome shotgun (WGS) entry which is preliminary data.</text>
</comment>